<proteinExistence type="predicted"/>
<reference evidence="2" key="1">
    <citation type="submission" date="2020-11" db="EMBL/GenBank/DDBJ databases">
        <authorList>
            <consortium name="DOE Joint Genome Institute"/>
            <person name="Ahrendt S."/>
            <person name="Riley R."/>
            <person name="Andreopoulos W."/>
            <person name="Labutti K."/>
            <person name="Pangilinan J."/>
            <person name="Ruiz-Duenas F.J."/>
            <person name="Barrasa J.M."/>
            <person name="Sanchez-Garcia M."/>
            <person name="Camarero S."/>
            <person name="Miyauchi S."/>
            <person name="Serrano A."/>
            <person name="Linde D."/>
            <person name="Babiker R."/>
            <person name="Drula E."/>
            <person name="Ayuso-Fernandez I."/>
            <person name="Pacheco R."/>
            <person name="Padilla G."/>
            <person name="Ferreira P."/>
            <person name="Barriuso J."/>
            <person name="Kellner H."/>
            <person name="Castanera R."/>
            <person name="Alfaro M."/>
            <person name="Ramirez L."/>
            <person name="Pisabarro A.G."/>
            <person name="Kuo A."/>
            <person name="Tritt A."/>
            <person name="Lipzen A."/>
            <person name="He G."/>
            <person name="Yan M."/>
            <person name="Ng V."/>
            <person name="Cullen D."/>
            <person name="Martin F."/>
            <person name="Rosso M.-N."/>
            <person name="Henrissat B."/>
            <person name="Hibbett D."/>
            <person name="Martinez A.T."/>
            <person name="Grigoriev I.V."/>
        </authorList>
    </citation>
    <scope>NUCLEOTIDE SEQUENCE</scope>
    <source>
        <strain evidence="2">CBS 247.69</strain>
    </source>
</reference>
<gene>
    <name evidence="2" type="ORF">BDZ94DRAFT_1212195</name>
</gene>
<protein>
    <recommendedName>
        <fullName evidence="1">DUF6593 domain-containing protein</fullName>
    </recommendedName>
</protein>
<dbReference type="AlphaFoldDB" id="A0A9P6CLW5"/>
<dbReference type="OrthoDB" id="3360976at2759"/>
<feature type="non-terminal residue" evidence="2">
    <location>
        <position position="164"/>
    </location>
</feature>
<dbReference type="Pfam" id="PF20236">
    <property type="entry name" value="DUF6593"/>
    <property type="match status" value="1"/>
</dbReference>
<keyword evidence="3" id="KW-1185">Reference proteome</keyword>
<name>A0A9P6CLW5_9AGAR</name>
<dbReference type="InterPro" id="IPR046528">
    <property type="entry name" value="DUF6593"/>
</dbReference>
<feature type="domain" description="DUF6593" evidence="1">
    <location>
        <begin position="9"/>
        <end position="164"/>
    </location>
</feature>
<evidence type="ECO:0000313" key="3">
    <source>
        <dbReference type="Proteomes" id="UP000807353"/>
    </source>
</evidence>
<comment type="caution">
    <text evidence="2">The sequence shown here is derived from an EMBL/GenBank/DDBJ whole genome shotgun (WGS) entry which is preliminary data.</text>
</comment>
<dbReference type="EMBL" id="MU150240">
    <property type="protein sequence ID" value="KAF9466720.1"/>
    <property type="molecule type" value="Genomic_DNA"/>
</dbReference>
<sequence length="164" mass="18936">MNLYLSNHSPIHSTFTGNDGQALYKVDTPMKVFGRTSTITRAVSEELLNLEDGVDMRDRFEFLAQIEYKAFASSIIKFEDTRVETRAYFQKEGWGPYGRPHAFTGPDGKRYKWFMNFFTSELILNDGSKTPVAQFHRRRVGILRKSQPAYLEIFPPGKRIVDTI</sequence>
<organism evidence="2 3">
    <name type="scientific">Collybia nuda</name>
    <dbReference type="NCBI Taxonomy" id="64659"/>
    <lineage>
        <taxon>Eukaryota</taxon>
        <taxon>Fungi</taxon>
        <taxon>Dikarya</taxon>
        <taxon>Basidiomycota</taxon>
        <taxon>Agaricomycotina</taxon>
        <taxon>Agaricomycetes</taxon>
        <taxon>Agaricomycetidae</taxon>
        <taxon>Agaricales</taxon>
        <taxon>Tricholomatineae</taxon>
        <taxon>Clitocybaceae</taxon>
        <taxon>Collybia</taxon>
    </lineage>
</organism>
<evidence type="ECO:0000313" key="2">
    <source>
        <dbReference type="EMBL" id="KAF9466720.1"/>
    </source>
</evidence>
<accession>A0A9P6CLW5</accession>
<evidence type="ECO:0000259" key="1">
    <source>
        <dbReference type="Pfam" id="PF20236"/>
    </source>
</evidence>
<dbReference type="Proteomes" id="UP000807353">
    <property type="component" value="Unassembled WGS sequence"/>
</dbReference>